<dbReference type="GO" id="GO:0005634">
    <property type="term" value="C:nucleus"/>
    <property type="evidence" value="ECO:0007669"/>
    <property type="project" value="TreeGrafter"/>
</dbReference>
<dbReference type="PANTHER" id="PTHR31531">
    <property type="entry name" value="E3 UBIQUITIN-PROTEIN LIGASE E3D FAMILY MEMBER"/>
    <property type="match status" value="1"/>
</dbReference>
<proteinExistence type="predicted"/>
<dbReference type="GO" id="GO:0031624">
    <property type="term" value="F:ubiquitin conjugating enzyme binding"/>
    <property type="evidence" value="ECO:0007669"/>
    <property type="project" value="TreeGrafter"/>
</dbReference>
<dbReference type="GO" id="GO:0005829">
    <property type="term" value="C:cytosol"/>
    <property type="evidence" value="ECO:0007669"/>
    <property type="project" value="TreeGrafter"/>
</dbReference>
<dbReference type="Proteomes" id="UP000887226">
    <property type="component" value="Unassembled WGS sequence"/>
</dbReference>
<accession>A0A9P7Z3F1</accession>
<dbReference type="GO" id="GO:0006513">
    <property type="term" value="P:protein monoubiquitination"/>
    <property type="evidence" value="ECO:0007669"/>
    <property type="project" value="TreeGrafter"/>
</dbReference>
<reference evidence="2" key="1">
    <citation type="journal article" date="2021" name="IMA Fungus">
        <title>Genomic characterization of three marine fungi, including Emericellopsis atlantica sp. nov. with signatures of a generalist lifestyle and marine biomass degradation.</title>
        <authorList>
            <person name="Hagestad O.C."/>
            <person name="Hou L."/>
            <person name="Andersen J.H."/>
            <person name="Hansen E.H."/>
            <person name="Altermark B."/>
            <person name="Li C."/>
            <person name="Kuhnert E."/>
            <person name="Cox R.J."/>
            <person name="Crous P.W."/>
            <person name="Spatafora J.W."/>
            <person name="Lail K."/>
            <person name="Amirebrahimi M."/>
            <person name="Lipzen A."/>
            <person name="Pangilinan J."/>
            <person name="Andreopoulos W."/>
            <person name="Hayes R.D."/>
            <person name="Ng V."/>
            <person name="Grigoriev I.V."/>
            <person name="Jackson S.A."/>
            <person name="Sutton T.D.S."/>
            <person name="Dobson A.D.W."/>
            <person name="Rama T."/>
        </authorList>
    </citation>
    <scope>NUCLEOTIDE SEQUENCE</scope>
    <source>
        <strain evidence="2">TRa3180A</strain>
    </source>
</reference>
<dbReference type="OrthoDB" id="66510at2759"/>
<dbReference type="GO" id="GO:0000151">
    <property type="term" value="C:ubiquitin ligase complex"/>
    <property type="evidence" value="ECO:0007669"/>
    <property type="project" value="TreeGrafter"/>
</dbReference>
<dbReference type="GO" id="GO:0000209">
    <property type="term" value="P:protein polyubiquitination"/>
    <property type="evidence" value="ECO:0007669"/>
    <property type="project" value="TreeGrafter"/>
</dbReference>
<feature type="compositionally biased region" description="Low complexity" evidence="1">
    <location>
        <begin position="286"/>
        <end position="296"/>
    </location>
</feature>
<gene>
    <name evidence="2" type="ORF">BJ878DRAFT_505512</name>
</gene>
<protein>
    <submittedName>
        <fullName evidence="2">Ubiquitin-conjugating enzyme E2-binding protein</fullName>
    </submittedName>
</protein>
<dbReference type="EMBL" id="MU253895">
    <property type="protein sequence ID" value="KAG9244600.1"/>
    <property type="molecule type" value="Genomic_DNA"/>
</dbReference>
<dbReference type="Pfam" id="PF09814">
    <property type="entry name" value="HECT_2"/>
    <property type="match status" value="1"/>
</dbReference>
<name>A0A9P7Z3F1_9HELO</name>
<dbReference type="InterPro" id="IPR019193">
    <property type="entry name" value="UBQ-conj_enz_E2-bd_prot"/>
</dbReference>
<evidence type="ECO:0000256" key="1">
    <source>
        <dbReference type="SAM" id="MobiDB-lite"/>
    </source>
</evidence>
<evidence type="ECO:0000313" key="3">
    <source>
        <dbReference type="Proteomes" id="UP000887226"/>
    </source>
</evidence>
<dbReference type="GO" id="GO:0030332">
    <property type="term" value="F:cyclin binding"/>
    <property type="evidence" value="ECO:0007669"/>
    <property type="project" value="TreeGrafter"/>
</dbReference>
<keyword evidence="3" id="KW-1185">Reference proteome</keyword>
<dbReference type="GO" id="GO:0051865">
    <property type="term" value="P:protein autoubiquitination"/>
    <property type="evidence" value="ECO:0007669"/>
    <property type="project" value="TreeGrafter"/>
</dbReference>
<dbReference type="GO" id="GO:0043161">
    <property type="term" value="P:proteasome-mediated ubiquitin-dependent protein catabolic process"/>
    <property type="evidence" value="ECO:0007669"/>
    <property type="project" value="TreeGrafter"/>
</dbReference>
<dbReference type="GO" id="GO:0061630">
    <property type="term" value="F:ubiquitin protein ligase activity"/>
    <property type="evidence" value="ECO:0007669"/>
    <property type="project" value="TreeGrafter"/>
</dbReference>
<comment type="caution">
    <text evidence="2">The sequence shown here is derived from an EMBL/GenBank/DDBJ whole genome shotgun (WGS) entry which is preliminary data.</text>
</comment>
<dbReference type="AlphaFoldDB" id="A0A9P7Z3F1"/>
<evidence type="ECO:0000313" key="2">
    <source>
        <dbReference type="EMBL" id="KAG9244600.1"/>
    </source>
</evidence>
<sequence>MLDMKPLMYAELLANIRQISVVVCLETPCGNATNADFSPGRSSIYIRHEKKTFVLALPGKVAVGATLEKPRIGSKDVSWRLPLAGEPTRQDSDTVESPWPAKVLGQDTEMTCRKCDETIIGRDSIQTWKDLPSENWAEMMDFWHCHKPLGDHSHAGHSHTESDTANKAYGANSRFTAQRGVGFVDLTTFLFLAEDCPNIKLKTSPEHTPPTVVCSKCNAYVGHVDEDFQGYRFYKWCLKSKSSQMTSTACPPSTSSIITAQMQAQMLAQCCSKLILVPISYKTTTSPLASSSSPSTAPKPPPLTSTSSTPRHFLHFWILNPIIRYTSSISPSSATTKTAMKVFYKRVATSTAEELMDSESIEKVFLPQESIDELEEVLVGSKEVLPVAGRKFQDWNVGLLERWVG</sequence>
<organism evidence="2 3">
    <name type="scientific">Calycina marina</name>
    <dbReference type="NCBI Taxonomy" id="1763456"/>
    <lineage>
        <taxon>Eukaryota</taxon>
        <taxon>Fungi</taxon>
        <taxon>Dikarya</taxon>
        <taxon>Ascomycota</taxon>
        <taxon>Pezizomycotina</taxon>
        <taxon>Leotiomycetes</taxon>
        <taxon>Helotiales</taxon>
        <taxon>Pezizellaceae</taxon>
        <taxon>Calycina</taxon>
    </lineage>
</organism>
<dbReference type="PANTHER" id="PTHR31531:SF2">
    <property type="entry name" value="E3 UBIQUITIN-PROTEIN LIGASE E3D"/>
    <property type="match status" value="1"/>
</dbReference>
<feature type="region of interest" description="Disordered" evidence="1">
    <location>
        <begin position="286"/>
        <end position="308"/>
    </location>
</feature>